<feature type="domain" description="Fungal lipase-type" evidence="4">
    <location>
        <begin position="61"/>
        <end position="196"/>
    </location>
</feature>
<evidence type="ECO:0000256" key="2">
    <source>
        <dbReference type="ARBA" id="ARBA00047591"/>
    </source>
</evidence>
<dbReference type="Proteomes" id="UP000800235">
    <property type="component" value="Unassembled WGS sequence"/>
</dbReference>
<accession>A0A9P4NMR1</accession>
<dbReference type="InterPro" id="IPR051218">
    <property type="entry name" value="Sec_MonoDiacylglyc_Lipase"/>
</dbReference>
<dbReference type="GO" id="GO:0006629">
    <property type="term" value="P:lipid metabolic process"/>
    <property type="evidence" value="ECO:0007669"/>
    <property type="project" value="InterPro"/>
</dbReference>
<gene>
    <name evidence="5" type="ORF">EJ08DRAFT_593090</name>
</gene>
<comment type="catalytic activity">
    <reaction evidence="2">
        <text>a diacylglycerol + H2O = a monoacylglycerol + a fatty acid + H(+)</text>
        <dbReference type="Rhea" id="RHEA:32731"/>
        <dbReference type="ChEBI" id="CHEBI:15377"/>
        <dbReference type="ChEBI" id="CHEBI:15378"/>
        <dbReference type="ChEBI" id="CHEBI:17408"/>
        <dbReference type="ChEBI" id="CHEBI:18035"/>
        <dbReference type="ChEBI" id="CHEBI:28868"/>
    </reaction>
</comment>
<dbReference type="PANTHER" id="PTHR45856:SF25">
    <property type="entry name" value="FUNGAL LIPASE-LIKE DOMAIN-CONTAINING PROTEIN"/>
    <property type="match status" value="1"/>
</dbReference>
<evidence type="ECO:0000313" key="6">
    <source>
        <dbReference type="Proteomes" id="UP000800235"/>
    </source>
</evidence>
<comment type="catalytic activity">
    <reaction evidence="3">
        <text>a monoacylglycerol + H2O = glycerol + a fatty acid + H(+)</text>
        <dbReference type="Rhea" id="RHEA:15245"/>
        <dbReference type="ChEBI" id="CHEBI:15377"/>
        <dbReference type="ChEBI" id="CHEBI:15378"/>
        <dbReference type="ChEBI" id="CHEBI:17408"/>
        <dbReference type="ChEBI" id="CHEBI:17754"/>
        <dbReference type="ChEBI" id="CHEBI:28868"/>
    </reaction>
</comment>
<dbReference type="EMBL" id="MU007060">
    <property type="protein sequence ID" value="KAF2427405.1"/>
    <property type="molecule type" value="Genomic_DNA"/>
</dbReference>
<organism evidence="5 6">
    <name type="scientific">Tothia fuscella</name>
    <dbReference type="NCBI Taxonomy" id="1048955"/>
    <lineage>
        <taxon>Eukaryota</taxon>
        <taxon>Fungi</taxon>
        <taxon>Dikarya</taxon>
        <taxon>Ascomycota</taxon>
        <taxon>Pezizomycotina</taxon>
        <taxon>Dothideomycetes</taxon>
        <taxon>Pleosporomycetidae</taxon>
        <taxon>Venturiales</taxon>
        <taxon>Cylindrosympodiaceae</taxon>
        <taxon>Tothia</taxon>
    </lineage>
</organism>
<proteinExistence type="inferred from homology"/>
<dbReference type="PANTHER" id="PTHR45856">
    <property type="entry name" value="ALPHA/BETA-HYDROLASES SUPERFAMILY PROTEIN"/>
    <property type="match status" value="1"/>
</dbReference>
<dbReference type="Pfam" id="PF01764">
    <property type="entry name" value="Lipase_3"/>
    <property type="match status" value="1"/>
</dbReference>
<reference evidence="5" key="1">
    <citation type="journal article" date="2020" name="Stud. Mycol.">
        <title>101 Dothideomycetes genomes: a test case for predicting lifestyles and emergence of pathogens.</title>
        <authorList>
            <person name="Haridas S."/>
            <person name="Albert R."/>
            <person name="Binder M."/>
            <person name="Bloem J."/>
            <person name="Labutti K."/>
            <person name="Salamov A."/>
            <person name="Andreopoulos B."/>
            <person name="Baker S."/>
            <person name="Barry K."/>
            <person name="Bills G."/>
            <person name="Bluhm B."/>
            <person name="Cannon C."/>
            <person name="Castanera R."/>
            <person name="Culley D."/>
            <person name="Daum C."/>
            <person name="Ezra D."/>
            <person name="Gonzalez J."/>
            <person name="Henrissat B."/>
            <person name="Kuo A."/>
            <person name="Liang C."/>
            <person name="Lipzen A."/>
            <person name="Lutzoni F."/>
            <person name="Magnuson J."/>
            <person name="Mondo S."/>
            <person name="Nolan M."/>
            <person name="Ohm R."/>
            <person name="Pangilinan J."/>
            <person name="Park H.-J."/>
            <person name="Ramirez L."/>
            <person name="Alfaro M."/>
            <person name="Sun H."/>
            <person name="Tritt A."/>
            <person name="Yoshinaga Y."/>
            <person name="Zwiers L.-H."/>
            <person name="Turgeon B."/>
            <person name="Goodwin S."/>
            <person name="Spatafora J."/>
            <person name="Crous P."/>
            <person name="Grigoriev I."/>
        </authorList>
    </citation>
    <scope>NUCLEOTIDE SEQUENCE</scope>
    <source>
        <strain evidence="5">CBS 130266</strain>
    </source>
</reference>
<dbReference type="AlphaFoldDB" id="A0A9P4NMR1"/>
<evidence type="ECO:0000313" key="5">
    <source>
        <dbReference type="EMBL" id="KAF2427405.1"/>
    </source>
</evidence>
<dbReference type="SUPFAM" id="SSF53474">
    <property type="entry name" value="alpha/beta-Hydrolases"/>
    <property type="match status" value="1"/>
</dbReference>
<comment type="caution">
    <text evidence="5">The sequence shown here is derived from an EMBL/GenBank/DDBJ whole genome shotgun (WGS) entry which is preliminary data.</text>
</comment>
<comment type="similarity">
    <text evidence="1">Belongs to the AB hydrolase superfamily. Lipase family. Class 3 subfamily.</text>
</comment>
<evidence type="ECO:0000259" key="4">
    <source>
        <dbReference type="Pfam" id="PF01764"/>
    </source>
</evidence>
<sequence>MANYARVSYASINTVLAGQCDCKLPSDFKKVASGGGGLLGLPRWYVGYVASNSAVIVAHAGTDDTGLLAALTDTDFFLTPLGSNSFPGVPSNVEVHDGFLDAHKQTASAILAAVKSAITMYSPTNIYTIGHGDGGALALLDSIFLPLQIQTPLALSTFTYGMPRVGNQAFANYVDAHSTQFRITNRRDPIPITPGKFLGFTHSQGEIHVQDNGDWVSCPGQDNTDELCTIGDVPNIFAANINNHIGPYGDVRMSCSCR</sequence>
<dbReference type="Gene3D" id="3.40.50.1820">
    <property type="entry name" value="alpha/beta hydrolase"/>
    <property type="match status" value="1"/>
</dbReference>
<name>A0A9P4NMR1_9PEZI</name>
<dbReference type="CDD" id="cd00519">
    <property type="entry name" value="Lipase_3"/>
    <property type="match status" value="1"/>
</dbReference>
<dbReference type="InterPro" id="IPR002921">
    <property type="entry name" value="Fungal_lipase-type"/>
</dbReference>
<dbReference type="InterPro" id="IPR029058">
    <property type="entry name" value="AB_hydrolase_fold"/>
</dbReference>
<evidence type="ECO:0000256" key="1">
    <source>
        <dbReference type="ARBA" id="ARBA00043996"/>
    </source>
</evidence>
<keyword evidence="6" id="KW-1185">Reference proteome</keyword>
<dbReference type="OrthoDB" id="426718at2759"/>
<evidence type="ECO:0000256" key="3">
    <source>
        <dbReference type="ARBA" id="ARBA00048461"/>
    </source>
</evidence>
<protein>
    <submittedName>
        <fullName evidence="5">Alpha/beta-hydrolase</fullName>
    </submittedName>
</protein>